<organism evidence="1 2">
    <name type="scientific">Crucibulum laeve</name>
    <dbReference type="NCBI Taxonomy" id="68775"/>
    <lineage>
        <taxon>Eukaryota</taxon>
        <taxon>Fungi</taxon>
        <taxon>Dikarya</taxon>
        <taxon>Basidiomycota</taxon>
        <taxon>Agaricomycotina</taxon>
        <taxon>Agaricomycetes</taxon>
        <taxon>Agaricomycetidae</taxon>
        <taxon>Agaricales</taxon>
        <taxon>Agaricineae</taxon>
        <taxon>Nidulariaceae</taxon>
        <taxon>Crucibulum</taxon>
    </lineage>
</organism>
<protein>
    <submittedName>
        <fullName evidence="1">Uncharacterized protein</fullName>
    </submittedName>
</protein>
<dbReference type="Proteomes" id="UP000308652">
    <property type="component" value="Unassembled WGS sequence"/>
</dbReference>
<reference evidence="1 2" key="1">
    <citation type="journal article" date="2019" name="Nat. Ecol. Evol.">
        <title>Megaphylogeny resolves global patterns of mushroom evolution.</title>
        <authorList>
            <person name="Varga T."/>
            <person name="Krizsan K."/>
            <person name="Foldi C."/>
            <person name="Dima B."/>
            <person name="Sanchez-Garcia M."/>
            <person name="Sanchez-Ramirez S."/>
            <person name="Szollosi G.J."/>
            <person name="Szarkandi J.G."/>
            <person name="Papp V."/>
            <person name="Albert L."/>
            <person name="Andreopoulos W."/>
            <person name="Angelini C."/>
            <person name="Antonin V."/>
            <person name="Barry K.W."/>
            <person name="Bougher N.L."/>
            <person name="Buchanan P."/>
            <person name="Buyck B."/>
            <person name="Bense V."/>
            <person name="Catcheside P."/>
            <person name="Chovatia M."/>
            <person name="Cooper J."/>
            <person name="Damon W."/>
            <person name="Desjardin D."/>
            <person name="Finy P."/>
            <person name="Geml J."/>
            <person name="Haridas S."/>
            <person name="Hughes K."/>
            <person name="Justo A."/>
            <person name="Karasinski D."/>
            <person name="Kautmanova I."/>
            <person name="Kiss B."/>
            <person name="Kocsube S."/>
            <person name="Kotiranta H."/>
            <person name="LaButti K.M."/>
            <person name="Lechner B.E."/>
            <person name="Liimatainen K."/>
            <person name="Lipzen A."/>
            <person name="Lukacs Z."/>
            <person name="Mihaltcheva S."/>
            <person name="Morgado L.N."/>
            <person name="Niskanen T."/>
            <person name="Noordeloos M.E."/>
            <person name="Ohm R.A."/>
            <person name="Ortiz-Santana B."/>
            <person name="Ovrebo C."/>
            <person name="Racz N."/>
            <person name="Riley R."/>
            <person name="Savchenko A."/>
            <person name="Shiryaev A."/>
            <person name="Soop K."/>
            <person name="Spirin V."/>
            <person name="Szebenyi C."/>
            <person name="Tomsovsky M."/>
            <person name="Tulloss R.E."/>
            <person name="Uehling J."/>
            <person name="Grigoriev I.V."/>
            <person name="Vagvolgyi C."/>
            <person name="Papp T."/>
            <person name="Martin F.M."/>
            <person name="Miettinen O."/>
            <person name="Hibbett D.S."/>
            <person name="Nagy L.G."/>
        </authorList>
    </citation>
    <scope>NUCLEOTIDE SEQUENCE [LARGE SCALE GENOMIC DNA]</scope>
    <source>
        <strain evidence="1 2">CBS 166.37</strain>
    </source>
</reference>
<proteinExistence type="predicted"/>
<gene>
    <name evidence="1" type="ORF">BDQ12DRAFT_203849</name>
</gene>
<name>A0A5C3MRQ0_9AGAR</name>
<dbReference type="EMBL" id="ML213591">
    <property type="protein sequence ID" value="TFK43991.1"/>
    <property type="molecule type" value="Genomic_DNA"/>
</dbReference>
<keyword evidence="2" id="KW-1185">Reference proteome</keyword>
<accession>A0A5C3MRQ0</accession>
<evidence type="ECO:0000313" key="1">
    <source>
        <dbReference type="EMBL" id="TFK43991.1"/>
    </source>
</evidence>
<dbReference type="AlphaFoldDB" id="A0A5C3MRQ0"/>
<evidence type="ECO:0000313" key="2">
    <source>
        <dbReference type="Proteomes" id="UP000308652"/>
    </source>
</evidence>
<sequence length="176" mass="20158">MSASQSYVLLQFGDDPFRHRYEDLEGRAAFTIGEANVSPNMVIRITREAAWSQQHPSIMGPDNAYLYFGPDNGQGTYAYGNNRQTIHMSWLRIQRRDNSTSRYFRGQNGRSDYKWRFPNAYRMELFDGRTQLATWEVSPPGAEHHARLVIKHAGLAIVTEILTSLTLNRMASALGW</sequence>
<dbReference type="OrthoDB" id="3168860at2759"/>